<dbReference type="Pfam" id="PF16323">
    <property type="entry name" value="DUF4959"/>
    <property type="match status" value="1"/>
</dbReference>
<reference evidence="2 3" key="1">
    <citation type="submission" date="2019-03" db="EMBL/GenBank/DDBJ databases">
        <title>Genomic Encyclopedia of Type Strains, Phase IV (KMG-IV): sequencing the most valuable type-strain genomes for metagenomic binning, comparative biology and taxonomic classification.</title>
        <authorList>
            <person name="Goeker M."/>
        </authorList>
    </citation>
    <scope>NUCLEOTIDE SEQUENCE [LARGE SCALE GENOMIC DNA]</scope>
    <source>
        <strain evidence="2 3">DSM 21100</strain>
    </source>
</reference>
<proteinExistence type="predicted"/>
<dbReference type="Pfam" id="PF17166">
    <property type="entry name" value="DUF5126"/>
    <property type="match status" value="1"/>
</dbReference>
<dbReference type="Pfam" id="PF16391">
    <property type="entry name" value="DUF5000"/>
    <property type="match status" value="1"/>
</dbReference>
<protein>
    <submittedName>
        <fullName evidence="2">Uncharacterized protein DUF5126</fullName>
    </submittedName>
</protein>
<sequence length="385" mass="43000">MFFTGLVIMAAGSCKEEEINNPVENDGSVPGPVSNVSVENLHGAARITYSLPRDKDLLYVKAEFESKPGVVRESRGSLYTNSVLVEGFGDTGTYDVKLYAVDRSENESEPVSIQINPLTPPVEEVFKSVTVTEDFGGANIKFENEFEAGIAVVVLTNDTVGGYVPVETFYTQLKEGSFSVRGYDTLERDFGVYVRDRWNNLSDTLRVVLSPLYETELDKGEFKEVRLPTDEPSAWGWVMPNLWNGDNGGTGFHTDNGGPSPQWFTFDLGVTAKLSRFKIWQRPDTWIFTHGNPREFELWGSNDPPSDGSWDNWVKLVECESVKPSGLPPASNTQDDVDAAARGEEYNVPIDAPEVRYIRFKTLRNWAGSGFVHFMEITFWGSPQQ</sequence>
<evidence type="ECO:0000313" key="3">
    <source>
        <dbReference type="Proteomes" id="UP000295807"/>
    </source>
</evidence>
<feature type="domain" description="F5/8 type C" evidence="1">
    <location>
        <begin position="243"/>
        <end position="382"/>
    </location>
</feature>
<dbReference type="InterPro" id="IPR008979">
    <property type="entry name" value="Galactose-bd-like_sf"/>
</dbReference>
<dbReference type="AlphaFoldDB" id="A0A4R3KXX1"/>
<dbReference type="EMBL" id="SMAD01000001">
    <property type="protein sequence ID" value="TCS90271.1"/>
    <property type="molecule type" value="Genomic_DNA"/>
</dbReference>
<accession>A0A4R3KXX1</accession>
<dbReference type="SUPFAM" id="SSF49785">
    <property type="entry name" value="Galactose-binding domain-like"/>
    <property type="match status" value="1"/>
</dbReference>
<dbReference type="Gene3D" id="2.60.120.260">
    <property type="entry name" value="Galactose-binding domain-like"/>
    <property type="match status" value="1"/>
</dbReference>
<dbReference type="InterPro" id="IPR033431">
    <property type="entry name" value="DUF5126"/>
</dbReference>
<comment type="caution">
    <text evidence="2">The sequence shown here is derived from an EMBL/GenBank/DDBJ whole genome shotgun (WGS) entry which is preliminary data.</text>
</comment>
<gene>
    <name evidence="2" type="ORF">EDD80_101471</name>
</gene>
<dbReference type="Proteomes" id="UP000295807">
    <property type="component" value="Unassembled WGS sequence"/>
</dbReference>
<evidence type="ECO:0000313" key="2">
    <source>
        <dbReference type="EMBL" id="TCS90271.1"/>
    </source>
</evidence>
<name>A0A4R3KXX1_9SPHI</name>
<keyword evidence="3" id="KW-1185">Reference proteome</keyword>
<dbReference type="InterPro" id="IPR032527">
    <property type="entry name" value="DUF4959"/>
</dbReference>
<dbReference type="InterPro" id="IPR032164">
    <property type="entry name" value="DUF5000"/>
</dbReference>
<dbReference type="PROSITE" id="PS50022">
    <property type="entry name" value="FA58C_3"/>
    <property type="match status" value="1"/>
</dbReference>
<dbReference type="InterPro" id="IPR000421">
    <property type="entry name" value="FA58C"/>
</dbReference>
<organism evidence="2 3">
    <name type="scientific">Anseongella ginsenosidimutans</name>
    <dbReference type="NCBI Taxonomy" id="496056"/>
    <lineage>
        <taxon>Bacteria</taxon>
        <taxon>Pseudomonadati</taxon>
        <taxon>Bacteroidota</taxon>
        <taxon>Sphingobacteriia</taxon>
        <taxon>Sphingobacteriales</taxon>
        <taxon>Sphingobacteriaceae</taxon>
        <taxon>Anseongella</taxon>
    </lineage>
</organism>
<evidence type="ECO:0000259" key="1">
    <source>
        <dbReference type="PROSITE" id="PS50022"/>
    </source>
</evidence>